<dbReference type="InterPro" id="IPR029058">
    <property type="entry name" value="AB_hydrolase_fold"/>
</dbReference>
<evidence type="ECO:0000313" key="3">
    <source>
        <dbReference type="Proteomes" id="UP000612808"/>
    </source>
</evidence>
<dbReference type="SUPFAM" id="SSF53474">
    <property type="entry name" value="alpha/beta-Hydrolases"/>
    <property type="match status" value="1"/>
</dbReference>
<dbReference type="Pfam" id="PF00561">
    <property type="entry name" value="Abhydrolase_1"/>
    <property type="match status" value="1"/>
</dbReference>
<dbReference type="PANTHER" id="PTHR43433">
    <property type="entry name" value="HYDROLASE, ALPHA/BETA FOLD FAMILY PROTEIN"/>
    <property type="match status" value="1"/>
</dbReference>
<dbReference type="Proteomes" id="UP000612808">
    <property type="component" value="Unassembled WGS sequence"/>
</dbReference>
<name>A0A8J3J6U2_9ACTN</name>
<protein>
    <submittedName>
        <fullName evidence="2">Alpha/beta hydrolase</fullName>
    </submittedName>
</protein>
<dbReference type="PRINTS" id="PR00111">
    <property type="entry name" value="ABHYDROLASE"/>
</dbReference>
<dbReference type="AlphaFoldDB" id="A0A8J3J6U2"/>
<feature type="domain" description="AB hydrolase-1" evidence="1">
    <location>
        <begin position="25"/>
        <end position="259"/>
    </location>
</feature>
<accession>A0A8J3J6U2</accession>
<dbReference type="InterPro" id="IPR050471">
    <property type="entry name" value="AB_hydrolase"/>
</dbReference>
<keyword evidence="3" id="KW-1185">Reference proteome</keyword>
<dbReference type="Gene3D" id="3.40.50.1820">
    <property type="entry name" value="alpha/beta hydrolase"/>
    <property type="match status" value="1"/>
</dbReference>
<reference evidence="2" key="1">
    <citation type="submission" date="2021-01" db="EMBL/GenBank/DDBJ databases">
        <title>Whole genome shotgun sequence of Actinocatenispora rupis NBRC 107355.</title>
        <authorList>
            <person name="Komaki H."/>
            <person name="Tamura T."/>
        </authorList>
    </citation>
    <scope>NUCLEOTIDE SEQUENCE</scope>
    <source>
        <strain evidence="2">NBRC 107355</strain>
    </source>
</reference>
<evidence type="ECO:0000313" key="2">
    <source>
        <dbReference type="EMBL" id="GID10468.1"/>
    </source>
</evidence>
<dbReference type="RefSeq" id="WP_203655774.1">
    <property type="nucleotide sequence ID" value="NZ_BAAAZM010000003.1"/>
</dbReference>
<gene>
    <name evidence="2" type="ORF">Aru02nite_13570</name>
</gene>
<dbReference type="GO" id="GO:0016787">
    <property type="term" value="F:hydrolase activity"/>
    <property type="evidence" value="ECO:0007669"/>
    <property type="project" value="UniProtKB-KW"/>
</dbReference>
<evidence type="ECO:0000259" key="1">
    <source>
        <dbReference type="Pfam" id="PF00561"/>
    </source>
</evidence>
<dbReference type="InterPro" id="IPR000073">
    <property type="entry name" value="AB_hydrolase_1"/>
</dbReference>
<proteinExistence type="predicted"/>
<sequence>MREHDLRSADGRTLHAYDTGGDGPAVFWHHGTPNIGTPPAPLLAPGLRFVSYDRPGYGGSDPHPGHTVASVAGDVAAVADALGIERFAVLGHSGGGTFALGCAALLPDRVTAAVSIAGLAPYGADGLDWFAGMSPAGTASLRAAAAGRTAKEHHTATAEDGDPGFVPADHAALDGEWSWLISVVRPAIARGPGALIDDDLSYVAPWGCDPTTITAPVLLLHGGLDRIVPAGHGRWLADHVPGADLRLHPHDGHISVLHHAAAALDWLRTAVDGDARWTATVGRGAR</sequence>
<dbReference type="PANTHER" id="PTHR43433:SF5">
    <property type="entry name" value="AB HYDROLASE-1 DOMAIN-CONTAINING PROTEIN"/>
    <property type="match status" value="1"/>
</dbReference>
<comment type="caution">
    <text evidence="2">The sequence shown here is derived from an EMBL/GenBank/DDBJ whole genome shotgun (WGS) entry which is preliminary data.</text>
</comment>
<keyword evidence="2" id="KW-0378">Hydrolase</keyword>
<dbReference type="EMBL" id="BOMB01000008">
    <property type="protein sequence ID" value="GID10468.1"/>
    <property type="molecule type" value="Genomic_DNA"/>
</dbReference>
<organism evidence="2 3">
    <name type="scientific">Actinocatenispora rupis</name>
    <dbReference type="NCBI Taxonomy" id="519421"/>
    <lineage>
        <taxon>Bacteria</taxon>
        <taxon>Bacillati</taxon>
        <taxon>Actinomycetota</taxon>
        <taxon>Actinomycetes</taxon>
        <taxon>Micromonosporales</taxon>
        <taxon>Micromonosporaceae</taxon>
        <taxon>Actinocatenispora</taxon>
    </lineage>
</organism>